<dbReference type="GO" id="GO:0047499">
    <property type="term" value="F:calcium-independent phospholipase A2 activity"/>
    <property type="evidence" value="ECO:0007669"/>
    <property type="project" value="TreeGrafter"/>
</dbReference>
<dbReference type="SUPFAM" id="SSF52151">
    <property type="entry name" value="FabD/lysophospholipase-like"/>
    <property type="match status" value="1"/>
</dbReference>
<keyword evidence="5" id="KW-0442">Lipid degradation</keyword>
<dbReference type="GO" id="GO:0019369">
    <property type="term" value="P:arachidonate metabolic process"/>
    <property type="evidence" value="ECO:0007669"/>
    <property type="project" value="TreeGrafter"/>
</dbReference>
<sequence>MAAWLDIVNENGSWTLIDTNRLGELVNGMPFPQRQYPDLIYFAGGIGRIRALRSILSQNNVTRKGPSGLVRLHLNHKAVQTDSPLLIAESGWDSTQRTGDTTGLRHATANHRKYAISDAGSTCSTRLIQEEVKRQIVLPWTRVLCLFVQSISDVKAAQRLLGRRHRDLRIADQAVRPPLRVIIVLTKSIEDEARDLLNNGDLRCIIERERTTILDLRSRSSLSDTIAFEPLQASLRESLDLIHTEDEPISGRLSAVHLNAFWDRSIAVVDRLWKAPPFDLFSQTRAGFPTNDMMAECLREFWQGNEPSADNGVHLEHMVDFVASALLMDAYPPQMHGFPPSIAFAILYEAHCHGVRDPHPSGNVTKRIQSQFVRRFAELGADSTSSSTRKNVLGQFHHHYGNLYSTTTCLVCLCRPPEHMLPCRHALCDNCIAIFGMLQASAEYFVELARCPICEDECNMVIRQLPPTKRPVILSLDGGGVRGLVQLGLLCALERRIEIPIGSLHGLLHRNERRFPNLARKIFHPACKSAIPRPVQWLAAAFNLTSSGLYNSHRLSQILREAIGPERRAFDVPRVSPSGCRVAIVTSRHTRALQHPCKLFSPSLSGPVKLIAPSYFEAKKLSTPDIRELGSLQDGGVRANNPLSIALRELGIVWPLADRHDLLLSVGTGRSSSAPGPATGRHSRVQNGALPRLLRALMFSPLMDGEQGFFEALNYLPHRSKPDVFRLDHEIRGPIPKLDDVSSLDALTEMTFEVPDDLVRVILASAMFFFELDETPVRSHAGFYCRGSILCARPGAAAILQRVLVEFPGAWFQAGSSADLGRVDPLDCCSSCGYSRKRVAFPLHSLDERISVQIVNGIFCERIGGFPTSMRELLERQQAMTPFGRADHRVFAWPSRRLCPCYQGKKRSVRFSEPIHPKRPRR</sequence>
<proteinExistence type="predicted"/>
<name>A0AAD6DBN1_9EURO</name>
<keyword evidence="2 6" id="KW-0863">Zinc-finger</keyword>
<dbReference type="Gene3D" id="3.30.40.10">
    <property type="entry name" value="Zinc/RING finger domain, C3HC4 (zinc finger)"/>
    <property type="match status" value="1"/>
</dbReference>
<evidence type="ECO:0000256" key="5">
    <source>
        <dbReference type="ARBA" id="ARBA00022963"/>
    </source>
</evidence>
<dbReference type="PROSITE" id="PS00518">
    <property type="entry name" value="ZF_RING_1"/>
    <property type="match status" value="1"/>
</dbReference>
<keyword evidence="5" id="KW-0443">Lipid metabolism</keyword>
<dbReference type="Proteomes" id="UP001216150">
    <property type="component" value="Unassembled WGS sequence"/>
</dbReference>
<dbReference type="CDD" id="cd07199">
    <property type="entry name" value="Pat17_PNPLA8_PNPLA9_like"/>
    <property type="match status" value="1"/>
</dbReference>
<feature type="domain" description="RING-type" evidence="7">
    <location>
        <begin position="409"/>
        <end position="455"/>
    </location>
</feature>
<keyword evidence="4" id="KW-0862">Zinc</keyword>
<dbReference type="GO" id="GO:0016020">
    <property type="term" value="C:membrane"/>
    <property type="evidence" value="ECO:0007669"/>
    <property type="project" value="TreeGrafter"/>
</dbReference>
<dbReference type="GO" id="GO:0016042">
    <property type="term" value="P:lipid catabolic process"/>
    <property type="evidence" value="ECO:0007669"/>
    <property type="project" value="UniProtKB-KW"/>
</dbReference>
<protein>
    <recommendedName>
        <fullName evidence="7">RING-type domain-containing protein</fullName>
    </recommendedName>
</protein>
<keyword evidence="1" id="KW-0479">Metal-binding</keyword>
<keyword evidence="3" id="KW-0378">Hydrolase</keyword>
<evidence type="ECO:0000256" key="6">
    <source>
        <dbReference type="PROSITE-ProRule" id="PRU00175"/>
    </source>
</evidence>
<evidence type="ECO:0000259" key="7">
    <source>
        <dbReference type="PROSITE" id="PS50089"/>
    </source>
</evidence>
<dbReference type="InterPro" id="IPR017907">
    <property type="entry name" value="Znf_RING_CS"/>
</dbReference>
<dbReference type="PANTHER" id="PTHR24185">
    <property type="entry name" value="CALCIUM-INDEPENDENT PHOSPHOLIPASE A2-GAMMA"/>
    <property type="match status" value="1"/>
</dbReference>
<dbReference type="Gene3D" id="3.40.1090.10">
    <property type="entry name" value="Cytosolic phospholipase A2 catalytic domain"/>
    <property type="match status" value="1"/>
</dbReference>
<accession>A0AAD6DBN1</accession>
<evidence type="ECO:0000313" key="8">
    <source>
        <dbReference type="EMBL" id="KAJ5568952.1"/>
    </source>
</evidence>
<comment type="caution">
    <text evidence="8">The sequence shown here is derived from an EMBL/GenBank/DDBJ whole genome shotgun (WGS) entry which is preliminary data.</text>
</comment>
<organism evidence="8 9">
    <name type="scientific">Penicillium hetheringtonii</name>
    <dbReference type="NCBI Taxonomy" id="911720"/>
    <lineage>
        <taxon>Eukaryota</taxon>
        <taxon>Fungi</taxon>
        <taxon>Dikarya</taxon>
        <taxon>Ascomycota</taxon>
        <taxon>Pezizomycotina</taxon>
        <taxon>Eurotiomycetes</taxon>
        <taxon>Eurotiomycetidae</taxon>
        <taxon>Eurotiales</taxon>
        <taxon>Aspergillaceae</taxon>
        <taxon>Penicillium</taxon>
    </lineage>
</organism>
<evidence type="ECO:0000256" key="1">
    <source>
        <dbReference type="ARBA" id="ARBA00022723"/>
    </source>
</evidence>
<keyword evidence="9" id="KW-1185">Reference proteome</keyword>
<evidence type="ECO:0000256" key="4">
    <source>
        <dbReference type="ARBA" id="ARBA00022833"/>
    </source>
</evidence>
<dbReference type="PANTHER" id="PTHR24185:SF1">
    <property type="entry name" value="CALCIUM-INDEPENDENT PHOSPHOLIPASE A2-GAMMA"/>
    <property type="match status" value="1"/>
</dbReference>
<dbReference type="InterPro" id="IPR001841">
    <property type="entry name" value="Znf_RING"/>
</dbReference>
<dbReference type="InterPro" id="IPR016035">
    <property type="entry name" value="Acyl_Trfase/lysoPLipase"/>
</dbReference>
<dbReference type="GO" id="GO:0008270">
    <property type="term" value="F:zinc ion binding"/>
    <property type="evidence" value="ECO:0007669"/>
    <property type="project" value="UniProtKB-KW"/>
</dbReference>
<evidence type="ECO:0000313" key="9">
    <source>
        <dbReference type="Proteomes" id="UP001216150"/>
    </source>
</evidence>
<dbReference type="PROSITE" id="PS50089">
    <property type="entry name" value="ZF_RING_2"/>
    <property type="match status" value="1"/>
</dbReference>
<dbReference type="EMBL" id="JAQJAC010000010">
    <property type="protein sequence ID" value="KAJ5568952.1"/>
    <property type="molecule type" value="Genomic_DNA"/>
</dbReference>
<gene>
    <name evidence="8" type="ORF">N7450_011438</name>
</gene>
<dbReference type="InterPro" id="IPR013083">
    <property type="entry name" value="Znf_RING/FYVE/PHD"/>
</dbReference>
<evidence type="ECO:0000256" key="2">
    <source>
        <dbReference type="ARBA" id="ARBA00022771"/>
    </source>
</evidence>
<evidence type="ECO:0000256" key="3">
    <source>
        <dbReference type="ARBA" id="ARBA00022801"/>
    </source>
</evidence>
<dbReference type="SUPFAM" id="SSF57850">
    <property type="entry name" value="RING/U-box"/>
    <property type="match status" value="1"/>
</dbReference>
<reference evidence="8 9" key="1">
    <citation type="journal article" date="2023" name="IMA Fungus">
        <title>Comparative genomic study of the Penicillium genus elucidates a diverse pangenome and 15 lateral gene transfer events.</title>
        <authorList>
            <person name="Petersen C."/>
            <person name="Sorensen T."/>
            <person name="Nielsen M.R."/>
            <person name="Sondergaard T.E."/>
            <person name="Sorensen J.L."/>
            <person name="Fitzpatrick D.A."/>
            <person name="Frisvad J.C."/>
            <person name="Nielsen K.L."/>
        </authorList>
    </citation>
    <scope>NUCLEOTIDE SEQUENCE [LARGE SCALE GENOMIC DNA]</scope>
    <source>
        <strain evidence="8 9">IBT 29057</strain>
    </source>
</reference>
<dbReference type="AlphaFoldDB" id="A0AAD6DBN1"/>